<comment type="caution">
    <text evidence="1">The sequence shown here is derived from an EMBL/GenBank/DDBJ whole genome shotgun (WGS) entry which is preliminary data.</text>
</comment>
<keyword evidence="2" id="KW-1185">Reference proteome</keyword>
<protein>
    <recommendedName>
        <fullName evidence="3">Transposase</fullName>
    </recommendedName>
</protein>
<evidence type="ECO:0000313" key="2">
    <source>
        <dbReference type="Proteomes" id="UP000587367"/>
    </source>
</evidence>
<gene>
    <name evidence="1" type="ORF">HNP24_002011</name>
</gene>
<accession>A0ABR6PZB5</accession>
<name>A0ABR6PZB5_9FLAO</name>
<proteinExistence type="predicted"/>
<dbReference type="Proteomes" id="UP000587367">
    <property type="component" value="Unassembled WGS sequence"/>
</dbReference>
<sequence>MTLQQKKMPDTFVSSNMAILIVENIKKRKGAIYLLYHVY</sequence>
<organism evidence="1 2">
    <name type="scientific">Chryseobacterium sediminis</name>
    <dbReference type="NCBI Taxonomy" id="1679494"/>
    <lineage>
        <taxon>Bacteria</taxon>
        <taxon>Pseudomonadati</taxon>
        <taxon>Bacteroidota</taxon>
        <taxon>Flavobacteriia</taxon>
        <taxon>Flavobacteriales</taxon>
        <taxon>Weeksellaceae</taxon>
        <taxon>Chryseobacterium group</taxon>
        <taxon>Chryseobacterium</taxon>
    </lineage>
</organism>
<evidence type="ECO:0000313" key="1">
    <source>
        <dbReference type="EMBL" id="MBB6331061.1"/>
    </source>
</evidence>
<dbReference type="EMBL" id="JACHKS010000001">
    <property type="protein sequence ID" value="MBB6331061.1"/>
    <property type="molecule type" value="Genomic_DNA"/>
</dbReference>
<evidence type="ECO:0008006" key="3">
    <source>
        <dbReference type="Google" id="ProtNLM"/>
    </source>
</evidence>
<reference evidence="1 2" key="1">
    <citation type="submission" date="2020-08" db="EMBL/GenBank/DDBJ databases">
        <title>Functional genomics of gut bacteria from endangered species of beetles.</title>
        <authorList>
            <person name="Carlos-Shanley C."/>
        </authorList>
    </citation>
    <scope>NUCLEOTIDE SEQUENCE [LARGE SCALE GENOMIC DNA]</scope>
    <source>
        <strain evidence="1 2">S00068</strain>
    </source>
</reference>